<dbReference type="Proteomes" id="UP000287798">
    <property type="component" value="Unassembled WGS sequence"/>
</dbReference>
<dbReference type="RefSeq" id="WP_125181785.1">
    <property type="nucleotide sequence ID" value="NZ_QZMU01000001.1"/>
</dbReference>
<dbReference type="InterPro" id="IPR049250">
    <property type="entry name" value="DUF6883"/>
</dbReference>
<comment type="caution">
    <text evidence="2">The sequence shown here is derived from an EMBL/GenBank/DDBJ whole genome shotgun (WGS) entry which is preliminary data.</text>
</comment>
<accession>A0A426QL02</accession>
<evidence type="ECO:0000313" key="2">
    <source>
        <dbReference type="EMBL" id="RRQ22445.1"/>
    </source>
</evidence>
<evidence type="ECO:0000313" key="3">
    <source>
        <dbReference type="Proteomes" id="UP000287798"/>
    </source>
</evidence>
<reference evidence="2 3" key="1">
    <citation type="journal article" date="2010" name="Int. J. Syst. Evol. Microbiol.">
        <title>Thiohalobacter thiocyanaticus gen. nov., sp. nov., a moderately halophilic, sulfur-oxidizing gammaproteobacterium from hypersaline lakes, that utilizes thiocyanate.</title>
        <authorList>
            <person name="Sorokin D.Y."/>
            <person name="Kovaleva O.L."/>
            <person name="Tourova T.P."/>
            <person name="Muyzer G."/>
        </authorList>
    </citation>
    <scope>NUCLEOTIDE SEQUENCE [LARGE SCALE GENOMIC DNA]</scope>
    <source>
        <strain evidence="2 3">Hrh1</strain>
    </source>
</reference>
<protein>
    <recommendedName>
        <fullName evidence="1">DUF6883 domain-containing protein</fullName>
    </recommendedName>
</protein>
<dbReference type="OrthoDB" id="5801353at2"/>
<gene>
    <name evidence="2" type="ORF">D6C00_11165</name>
</gene>
<keyword evidence="3" id="KW-1185">Reference proteome</keyword>
<proteinExistence type="predicted"/>
<sequence length="522" mass="58436">MLKQPGNNSVESPPCAFIFMEKADGDSVVPTLDEAFLSALKVADPQGLTETRVYRGGILLARLAYKPEVITAKQRTQKKSANPGYLQIGTTEVADKDLYAILVGDFVETCLEQWNTIDAPRFWEQVAYNSLDATVVSSISEQVAMSIDGLLRKHPRYIGAVEPDLGNPLHLDLFVESMFKDAFIRDGRVFVRADFDGEYNGSFFGADAFSPGGEVVLPYEHFENSAPAPRFPDALSARGLVTDMRLRTRMALSTHQKLLSAMKRGVTLRQISVPFEWDLSQLPDAPEEVNVQARKLTEYLLNPEHENGNSKARFFEVELGITRDNWRFLHAQLVDGLAHVAYEEIRLSQYGIRFSAELSVKGLNDVCATIKTAWIVRSRERASLVTAFPGKRRDIVESQLTELYIVPSEIQGEARWQAIYDLADEAGRRAIAVCVPRPMIVEGNVYMDGECGLAFIVIKDGRRSFVRWLKKMNYGDRHWPSGWSISAPRNGQSAGSAKAYADAFVRVLRRNGIECYAETHLT</sequence>
<organism evidence="2 3">
    <name type="scientific">Thiohalobacter thiocyanaticus</name>
    <dbReference type="NCBI Taxonomy" id="585455"/>
    <lineage>
        <taxon>Bacteria</taxon>
        <taxon>Pseudomonadati</taxon>
        <taxon>Pseudomonadota</taxon>
        <taxon>Gammaproteobacteria</taxon>
        <taxon>Thiohalobacterales</taxon>
        <taxon>Thiohalobacteraceae</taxon>
        <taxon>Thiohalobacter</taxon>
    </lineage>
</organism>
<evidence type="ECO:0000259" key="1">
    <source>
        <dbReference type="Pfam" id="PF21814"/>
    </source>
</evidence>
<dbReference type="EMBL" id="QZMU01000001">
    <property type="protein sequence ID" value="RRQ22445.1"/>
    <property type="molecule type" value="Genomic_DNA"/>
</dbReference>
<dbReference type="Pfam" id="PF21814">
    <property type="entry name" value="DUF6883"/>
    <property type="match status" value="1"/>
</dbReference>
<name>A0A426QL02_9GAMM</name>
<dbReference type="AlphaFoldDB" id="A0A426QL02"/>
<feature type="domain" description="DUF6883" evidence="1">
    <location>
        <begin position="282"/>
        <end position="391"/>
    </location>
</feature>